<dbReference type="Pfam" id="PF22697">
    <property type="entry name" value="SOS1_NGEF_PH"/>
    <property type="match status" value="1"/>
</dbReference>
<dbReference type="GO" id="GO:0005085">
    <property type="term" value="F:guanyl-nucleotide exchange factor activity"/>
    <property type="evidence" value="ECO:0007669"/>
    <property type="project" value="InterPro"/>
</dbReference>
<proteinExistence type="predicted"/>
<evidence type="ECO:0000313" key="6">
    <source>
        <dbReference type="EMBL" id="CAF3690350.1"/>
    </source>
</evidence>
<dbReference type="SUPFAM" id="SSF48065">
    <property type="entry name" value="DBL homology domain (DH-domain)"/>
    <property type="match status" value="1"/>
</dbReference>
<dbReference type="GO" id="GO:0035025">
    <property type="term" value="P:positive regulation of Rho protein signal transduction"/>
    <property type="evidence" value="ECO:0007669"/>
    <property type="project" value="TreeGrafter"/>
</dbReference>
<dbReference type="PANTHER" id="PTHR46006">
    <property type="entry name" value="RHO GUANINE NUCLEOTIDE EXCHANGE FACTOR AT 64C, ISOFORM A"/>
    <property type="match status" value="1"/>
</dbReference>
<feature type="domain" description="PH" evidence="4">
    <location>
        <begin position="371"/>
        <end position="494"/>
    </location>
</feature>
<sequence length="498" mass="57256">MRMFDSYEHQQSSSATSSCDIESMDEIPPPTASSILSLNDDLTISNRLSTTTPQNSVTLRFKKKRKRKLESDTVSLRSLEDIVGDHFQRRKRLSLPRLSSVSELLSPMCDRVINMLQTTKQSSSANLLNLINHNTNHNSTIRRKITSQQTSNNVSSPTTIKKFRAAWSETCDGEKLKQTMTATEIERQNVLYELFSEEQQMIENLGLAQRVYRNDLLYRLKPKGNSSIDAVGQIYLEWFQRIRSSYVSYCSNLINAKELLDAKRCEENGRVDDYLKRCTDSGFSRKLDLWDFLDQPRSRLMKYPILFKRIHKRTKDGHEDKRILLDTINIVEELINDVSQATSAQLCSNVIARLVYMNDEQKHPLIEKQTRIICQGELKNNRGHKLHVFLFDEILVFTRIATRNGLKSYQLTNYPIPVLSLIVEDIEDGVKIPELSSGSFSRTLAGSKPARNVLRCSSSSSLDNNNSRNTSMLLQARDMYDKQQWLSAFRSITTMNKQ</sequence>
<feature type="region of interest" description="Disordered" evidence="3">
    <location>
        <begin position="1"/>
        <end position="32"/>
    </location>
</feature>
<dbReference type="AlphaFoldDB" id="A0A818TZX0"/>
<dbReference type="InterPro" id="IPR000219">
    <property type="entry name" value="DH_dom"/>
</dbReference>
<dbReference type="PANTHER" id="PTHR46006:SF8">
    <property type="entry name" value="DH DOMAIN-CONTAINING PROTEIN"/>
    <property type="match status" value="1"/>
</dbReference>
<dbReference type="SUPFAM" id="SSF50729">
    <property type="entry name" value="PH domain-like"/>
    <property type="match status" value="1"/>
</dbReference>
<dbReference type="Gene3D" id="1.20.900.10">
    <property type="entry name" value="Dbl homology (DH) domain"/>
    <property type="match status" value="1"/>
</dbReference>
<dbReference type="Pfam" id="PF00621">
    <property type="entry name" value="RhoGEF"/>
    <property type="match status" value="1"/>
</dbReference>
<dbReference type="PROSITE" id="PS50003">
    <property type="entry name" value="PH_DOMAIN"/>
    <property type="match status" value="1"/>
</dbReference>
<dbReference type="SMART" id="SM00233">
    <property type="entry name" value="PH"/>
    <property type="match status" value="1"/>
</dbReference>
<protein>
    <recommendedName>
        <fullName evidence="8">DH domain-containing protein</fullName>
    </recommendedName>
</protein>
<dbReference type="GO" id="GO:0005737">
    <property type="term" value="C:cytoplasm"/>
    <property type="evidence" value="ECO:0007669"/>
    <property type="project" value="UniProtKB-SubCell"/>
</dbReference>
<organism evidence="6 7">
    <name type="scientific">Rotaria sordida</name>
    <dbReference type="NCBI Taxonomy" id="392033"/>
    <lineage>
        <taxon>Eukaryota</taxon>
        <taxon>Metazoa</taxon>
        <taxon>Spiralia</taxon>
        <taxon>Gnathifera</taxon>
        <taxon>Rotifera</taxon>
        <taxon>Eurotatoria</taxon>
        <taxon>Bdelloidea</taxon>
        <taxon>Philodinida</taxon>
        <taxon>Philodinidae</taxon>
        <taxon>Rotaria</taxon>
    </lineage>
</organism>
<dbReference type="InterPro" id="IPR001849">
    <property type="entry name" value="PH_domain"/>
</dbReference>
<evidence type="ECO:0008006" key="8">
    <source>
        <dbReference type="Google" id="ProtNLM"/>
    </source>
</evidence>
<dbReference type="InterPro" id="IPR011993">
    <property type="entry name" value="PH-like_dom_sf"/>
</dbReference>
<dbReference type="SMART" id="SM00325">
    <property type="entry name" value="RhoGEF"/>
    <property type="match status" value="1"/>
</dbReference>
<feature type="domain" description="DH" evidence="5">
    <location>
        <begin position="174"/>
        <end position="341"/>
    </location>
</feature>
<evidence type="ECO:0000313" key="7">
    <source>
        <dbReference type="Proteomes" id="UP000663874"/>
    </source>
</evidence>
<evidence type="ECO:0000259" key="5">
    <source>
        <dbReference type="PROSITE" id="PS50010"/>
    </source>
</evidence>
<dbReference type="EMBL" id="CAJOBE010000837">
    <property type="protein sequence ID" value="CAF3690350.1"/>
    <property type="molecule type" value="Genomic_DNA"/>
</dbReference>
<name>A0A818TZX0_9BILA</name>
<reference evidence="6" key="1">
    <citation type="submission" date="2021-02" db="EMBL/GenBank/DDBJ databases">
        <authorList>
            <person name="Nowell W R."/>
        </authorList>
    </citation>
    <scope>NUCLEOTIDE SEQUENCE</scope>
</reference>
<comment type="subcellular location">
    <subcellularLocation>
        <location evidence="1">Cytoplasm</location>
    </subcellularLocation>
</comment>
<dbReference type="PROSITE" id="PS51257">
    <property type="entry name" value="PROKAR_LIPOPROTEIN"/>
    <property type="match status" value="1"/>
</dbReference>
<evidence type="ECO:0000256" key="2">
    <source>
        <dbReference type="ARBA" id="ARBA00022490"/>
    </source>
</evidence>
<accession>A0A818TZX0</accession>
<evidence type="ECO:0000259" key="4">
    <source>
        <dbReference type="PROSITE" id="PS50003"/>
    </source>
</evidence>
<feature type="compositionally biased region" description="Polar residues" evidence="3">
    <location>
        <begin position="9"/>
        <end position="20"/>
    </location>
</feature>
<dbReference type="Proteomes" id="UP000663874">
    <property type="component" value="Unassembled WGS sequence"/>
</dbReference>
<dbReference type="InterPro" id="IPR035899">
    <property type="entry name" value="DBL_dom_sf"/>
</dbReference>
<evidence type="ECO:0000256" key="3">
    <source>
        <dbReference type="SAM" id="MobiDB-lite"/>
    </source>
</evidence>
<gene>
    <name evidence="6" type="ORF">FNK824_LOCUS8460</name>
</gene>
<dbReference type="InterPro" id="IPR055251">
    <property type="entry name" value="SOS1_NGEF_PH"/>
</dbReference>
<keyword evidence="2" id="KW-0963">Cytoplasm</keyword>
<dbReference type="InterPro" id="IPR051480">
    <property type="entry name" value="Endocytic_GEF_Adapter"/>
</dbReference>
<comment type="caution">
    <text evidence="6">The sequence shown here is derived from an EMBL/GenBank/DDBJ whole genome shotgun (WGS) entry which is preliminary data.</text>
</comment>
<evidence type="ECO:0000256" key="1">
    <source>
        <dbReference type="ARBA" id="ARBA00004496"/>
    </source>
</evidence>
<dbReference type="PROSITE" id="PS50010">
    <property type="entry name" value="DH_2"/>
    <property type="match status" value="1"/>
</dbReference>
<dbReference type="Gene3D" id="2.30.29.30">
    <property type="entry name" value="Pleckstrin-homology domain (PH domain)/Phosphotyrosine-binding domain (PTB)"/>
    <property type="match status" value="1"/>
</dbReference>